<dbReference type="Proteomes" id="UP000469440">
    <property type="component" value="Unassembled WGS sequence"/>
</dbReference>
<protein>
    <recommendedName>
        <fullName evidence="2">HD domain-containing protein</fullName>
    </recommendedName>
</protein>
<evidence type="ECO:0000313" key="4">
    <source>
        <dbReference type="Proteomes" id="UP000469440"/>
    </source>
</evidence>
<keyword evidence="1" id="KW-0547">Nucleotide-binding</keyword>
<keyword evidence="4" id="KW-1185">Reference proteome</keyword>
<dbReference type="InterPro" id="IPR050124">
    <property type="entry name" value="tRNA_CCA-adding_enzyme"/>
</dbReference>
<comment type="caution">
    <text evidence="3">The sequence shown here is derived from an EMBL/GenBank/DDBJ whole genome shotgun (WGS) entry which is preliminary data.</text>
</comment>
<dbReference type="Pfam" id="PF01966">
    <property type="entry name" value="HD"/>
    <property type="match status" value="1"/>
</dbReference>
<gene>
    <name evidence="3" type="ORF">CAFE_05660</name>
</gene>
<dbReference type="PANTHER" id="PTHR47545">
    <property type="entry name" value="MULTIFUNCTIONAL CCA PROTEIN"/>
    <property type="match status" value="1"/>
</dbReference>
<name>A0A6N8HWM2_9FIRM</name>
<dbReference type="PANTHER" id="PTHR47545:SF2">
    <property type="entry name" value="CC-ADDING TRNA NUCLEOTIDYLTRANSFERASE"/>
    <property type="match status" value="1"/>
</dbReference>
<evidence type="ECO:0000259" key="2">
    <source>
        <dbReference type="Pfam" id="PF01966"/>
    </source>
</evidence>
<dbReference type="GO" id="GO:0000166">
    <property type="term" value="F:nucleotide binding"/>
    <property type="evidence" value="ECO:0007669"/>
    <property type="project" value="UniProtKB-KW"/>
</dbReference>
<dbReference type="EMBL" id="VWXL01000014">
    <property type="protein sequence ID" value="MVB09897.1"/>
    <property type="molecule type" value="Genomic_DNA"/>
</dbReference>
<proteinExistence type="predicted"/>
<dbReference type="NCBIfam" id="TIGR00277">
    <property type="entry name" value="HDIG"/>
    <property type="match status" value="1"/>
</dbReference>
<dbReference type="SUPFAM" id="SSF109604">
    <property type="entry name" value="HD-domain/PDEase-like"/>
    <property type="match status" value="1"/>
</dbReference>
<dbReference type="OrthoDB" id="9805698at2"/>
<reference evidence="3 4" key="1">
    <citation type="submission" date="2019-09" db="EMBL/GenBank/DDBJ databases">
        <title>Genome sequence of Clostridium sp. EA1.</title>
        <authorList>
            <person name="Poehlein A."/>
            <person name="Bengelsdorf F.R."/>
            <person name="Daniel R."/>
        </authorList>
    </citation>
    <scope>NUCLEOTIDE SEQUENCE [LARGE SCALE GENOMIC DNA]</scope>
    <source>
        <strain evidence="3 4">EA1</strain>
    </source>
</reference>
<dbReference type="InterPro" id="IPR006675">
    <property type="entry name" value="HDIG_dom"/>
</dbReference>
<organism evidence="3 4">
    <name type="scientific">Caproicibacter fermentans</name>
    <dbReference type="NCBI Taxonomy" id="2576756"/>
    <lineage>
        <taxon>Bacteria</taxon>
        <taxon>Bacillati</taxon>
        <taxon>Bacillota</taxon>
        <taxon>Clostridia</taxon>
        <taxon>Eubacteriales</taxon>
        <taxon>Acutalibacteraceae</taxon>
        <taxon>Caproicibacter</taxon>
    </lineage>
</organism>
<evidence type="ECO:0000313" key="3">
    <source>
        <dbReference type="EMBL" id="MVB09897.1"/>
    </source>
</evidence>
<dbReference type="InterPro" id="IPR006674">
    <property type="entry name" value="HD_domain"/>
</dbReference>
<accession>A0A6N8HWM2</accession>
<sequence length="202" mass="23315">MNGRELYLELNRHLLRDAEPSRYLNRICGDPLFRQVPFDMLDRLRQTAQSPIYHPEGSVWNHTMLVVDEAAGQKEKSARPAVFLWAALLHDIGKPDATTIRKGKITSYNHEIIGERLAVEFLSCFTDDEDFIRAVAALVRRHMQILFVVKSLPFADLEGMKREADFHEVGLLGFCDRLGRLNADSEKEKKNLRLFYKQCGQR</sequence>
<dbReference type="RefSeq" id="WP_156989725.1">
    <property type="nucleotide sequence ID" value="NZ_VWXL01000014.1"/>
</dbReference>
<dbReference type="AlphaFoldDB" id="A0A6N8HWM2"/>
<evidence type="ECO:0000256" key="1">
    <source>
        <dbReference type="ARBA" id="ARBA00022741"/>
    </source>
</evidence>
<dbReference type="Gene3D" id="1.10.3090.10">
    <property type="entry name" value="cca-adding enzyme, domain 2"/>
    <property type="match status" value="1"/>
</dbReference>
<feature type="domain" description="HD" evidence="2">
    <location>
        <begin position="59"/>
        <end position="178"/>
    </location>
</feature>